<reference evidence="9" key="1">
    <citation type="submission" date="2018-05" db="EMBL/GenBank/DDBJ databases">
        <authorList>
            <person name="Lanie J.A."/>
            <person name="Ng W.-L."/>
            <person name="Kazmierczak K.M."/>
            <person name="Andrzejewski T.M."/>
            <person name="Davidsen T.M."/>
            <person name="Wayne K.J."/>
            <person name="Tettelin H."/>
            <person name="Glass J.I."/>
            <person name="Rusch D."/>
            <person name="Podicherti R."/>
            <person name="Tsui H.-C.T."/>
            <person name="Winkler M.E."/>
        </authorList>
    </citation>
    <scope>NUCLEOTIDE SEQUENCE</scope>
</reference>
<evidence type="ECO:0000256" key="3">
    <source>
        <dbReference type="ARBA" id="ARBA00012827"/>
    </source>
</evidence>
<evidence type="ECO:0000313" key="9">
    <source>
        <dbReference type="EMBL" id="SVD93890.1"/>
    </source>
</evidence>
<protein>
    <recommendedName>
        <fullName evidence="4">Riboflavin synthase</fullName>
        <ecNumber evidence="3">2.5.1.9</ecNumber>
    </recommendedName>
</protein>
<evidence type="ECO:0000256" key="2">
    <source>
        <dbReference type="ARBA" id="ARBA00004887"/>
    </source>
</evidence>
<name>A0A382ZF06_9ZZZZ</name>
<dbReference type="Gene3D" id="2.40.30.20">
    <property type="match status" value="2"/>
</dbReference>
<dbReference type="SUPFAM" id="SSF63380">
    <property type="entry name" value="Riboflavin synthase domain-like"/>
    <property type="match status" value="2"/>
</dbReference>
<comment type="pathway">
    <text evidence="2">Cofactor biosynthesis; riboflavin biosynthesis; riboflavin from 2-hydroxy-3-oxobutyl phosphate and 5-amino-6-(D-ribitylamino)uracil: step 2/2.</text>
</comment>
<dbReference type="PIRSF" id="PIRSF000498">
    <property type="entry name" value="Riboflavin_syn_A"/>
    <property type="match status" value="1"/>
</dbReference>
<dbReference type="InterPro" id="IPR023366">
    <property type="entry name" value="ATP_synth_asu-like_sf"/>
</dbReference>
<keyword evidence="5" id="KW-0686">Riboflavin biosynthesis</keyword>
<dbReference type="InterPro" id="IPR017938">
    <property type="entry name" value="Riboflavin_synthase-like_b-brl"/>
</dbReference>
<dbReference type="GO" id="GO:0009231">
    <property type="term" value="P:riboflavin biosynthetic process"/>
    <property type="evidence" value="ECO:0007669"/>
    <property type="project" value="UniProtKB-KW"/>
</dbReference>
<dbReference type="Pfam" id="PF00677">
    <property type="entry name" value="Lum_binding"/>
    <property type="match status" value="2"/>
</dbReference>
<dbReference type="NCBIfam" id="NF006767">
    <property type="entry name" value="PRK09289.1"/>
    <property type="match status" value="1"/>
</dbReference>
<evidence type="ECO:0000256" key="4">
    <source>
        <dbReference type="ARBA" id="ARBA00013950"/>
    </source>
</evidence>
<accession>A0A382ZF06</accession>
<evidence type="ECO:0000256" key="6">
    <source>
        <dbReference type="ARBA" id="ARBA00022679"/>
    </source>
</evidence>
<dbReference type="FunFam" id="2.40.30.20:FF:000004">
    <property type="entry name" value="Riboflavin synthase, alpha subunit"/>
    <property type="match status" value="1"/>
</dbReference>
<dbReference type="InterPro" id="IPR026017">
    <property type="entry name" value="Lumazine-bd_dom"/>
</dbReference>
<dbReference type="PANTHER" id="PTHR21098:SF0">
    <property type="entry name" value="RIBOFLAVIN SYNTHASE"/>
    <property type="match status" value="1"/>
</dbReference>
<dbReference type="EC" id="2.5.1.9" evidence="3"/>
<keyword evidence="7" id="KW-0677">Repeat</keyword>
<feature type="non-terminal residue" evidence="9">
    <location>
        <position position="1"/>
    </location>
</feature>
<evidence type="ECO:0000256" key="1">
    <source>
        <dbReference type="ARBA" id="ARBA00002803"/>
    </source>
</evidence>
<dbReference type="AlphaFoldDB" id="A0A382ZF06"/>
<organism evidence="9">
    <name type="scientific">marine metagenome</name>
    <dbReference type="NCBI Taxonomy" id="408172"/>
    <lineage>
        <taxon>unclassified sequences</taxon>
        <taxon>metagenomes</taxon>
        <taxon>ecological metagenomes</taxon>
    </lineage>
</organism>
<dbReference type="PANTHER" id="PTHR21098">
    <property type="entry name" value="RIBOFLAVIN SYNTHASE ALPHA CHAIN"/>
    <property type="match status" value="1"/>
</dbReference>
<feature type="domain" description="Lumazine-binding" evidence="8">
    <location>
        <begin position="1"/>
        <end position="43"/>
    </location>
</feature>
<keyword evidence="6" id="KW-0808">Transferase</keyword>
<dbReference type="InterPro" id="IPR001783">
    <property type="entry name" value="Lumazine-bd"/>
</dbReference>
<comment type="function">
    <text evidence="1">Catalyzes the dismutation of two molecules of 6,7-dimethyl-8-ribityllumazine, resulting in the formation of riboflavin and 5-amino-6-(D-ribitylamino)uracil.</text>
</comment>
<gene>
    <name evidence="9" type="ORF">METZ01_LOCUS446744</name>
</gene>
<dbReference type="CDD" id="cd00402">
    <property type="entry name" value="Riboflavin_synthase_like"/>
    <property type="match status" value="1"/>
</dbReference>
<evidence type="ECO:0000256" key="5">
    <source>
        <dbReference type="ARBA" id="ARBA00022619"/>
    </source>
</evidence>
<dbReference type="EMBL" id="UINC01183236">
    <property type="protein sequence ID" value="SVD93890.1"/>
    <property type="molecule type" value="Genomic_DNA"/>
</dbReference>
<dbReference type="PROSITE" id="PS51177">
    <property type="entry name" value="LUMAZINE_BIND"/>
    <property type="match status" value="2"/>
</dbReference>
<feature type="domain" description="Lumazine-binding" evidence="8">
    <location>
        <begin position="44"/>
        <end position="140"/>
    </location>
</feature>
<proteinExistence type="predicted"/>
<evidence type="ECO:0000259" key="8">
    <source>
        <dbReference type="PROSITE" id="PS51177"/>
    </source>
</evidence>
<sequence length="165" mass="18071">EKDSFCMDLVEETLSKSNLGELTKGDCVNLERAMKVSDRFGGHIVQGHVETIGIILEKEIQGEEANLMVGLDPEWLRYCIPKGSITLDGVSLTISGINGNIVEIALIPHTLENTTLGIKGKSDTLNIETDIIGKYIDRLLTFDGEETEINAGILKAIQHIQYGES</sequence>
<evidence type="ECO:0000256" key="7">
    <source>
        <dbReference type="ARBA" id="ARBA00022737"/>
    </source>
</evidence>
<dbReference type="GO" id="GO:0004746">
    <property type="term" value="F:riboflavin synthase activity"/>
    <property type="evidence" value="ECO:0007669"/>
    <property type="project" value="UniProtKB-EC"/>
</dbReference>